<accession>A0A7C5RFK9</accession>
<dbReference type="Pfam" id="PF01943">
    <property type="entry name" value="Polysacc_synt"/>
    <property type="match status" value="1"/>
</dbReference>
<dbReference type="PANTHER" id="PTHR30250:SF11">
    <property type="entry name" value="O-ANTIGEN TRANSPORTER-RELATED"/>
    <property type="match status" value="1"/>
</dbReference>
<name>A0A7C5RFK9_9DEIN</name>
<dbReference type="InterPro" id="IPR002797">
    <property type="entry name" value="Polysacc_synth"/>
</dbReference>
<feature type="transmembrane region" description="Helical" evidence="6">
    <location>
        <begin position="381"/>
        <end position="406"/>
    </location>
</feature>
<evidence type="ECO:0000256" key="2">
    <source>
        <dbReference type="ARBA" id="ARBA00022475"/>
    </source>
</evidence>
<sequence>MVGLQADWRGLGLLYFLQGVNHLLGFLTVPYLARVLGPWGYGQVAFALGLVGYLNLLVGYSFDLSGPRRAAKAPPQELAVLVAEVLGGRLLLLGGALALAYSLLRLPALAQGAHLLPLLLGMVVAQALSPAWLLLGRGHAAWTALLELGQRALTLLGLLLWVRSPGDGSAYALLASATALLASGAGWVLAFRLLGIRPALPRGATSLRALREGGWLFLSQGASMGLTGGNAFLLGLFAGPQAVAPYAAAEKLVLTLSALSQPLFRFYFPKLSSAASEEGAFLRLGRRVFRMAFLLGGGLALAVGLGAPALVRLIFGPGYEEAASVARALSPWLLLSALGLVWGYLALVPLGRDRAHTLLLMGAVAVHIFLAWLLASRWGGLGMALALVGSAGALALGQALFLRFWVKVSPAFREEL</sequence>
<evidence type="ECO:0000256" key="4">
    <source>
        <dbReference type="ARBA" id="ARBA00022989"/>
    </source>
</evidence>
<evidence type="ECO:0000256" key="3">
    <source>
        <dbReference type="ARBA" id="ARBA00022692"/>
    </source>
</evidence>
<evidence type="ECO:0000313" key="7">
    <source>
        <dbReference type="EMBL" id="HHM68506.1"/>
    </source>
</evidence>
<keyword evidence="5 6" id="KW-0472">Membrane</keyword>
<feature type="transmembrane region" description="Helical" evidence="6">
    <location>
        <begin position="288"/>
        <end position="311"/>
    </location>
</feature>
<evidence type="ECO:0000256" key="6">
    <source>
        <dbReference type="SAM" id="Phobius"/>
    </source>
</evidence>
<feature type="transmembrane region" description="Helical" evidence="6">
    <location>
        <begin position="142"/>
        <end position="162"/>
    </location>
</feature>
<feature type="transmembrane region" description="Helical" evidence="6">
    <location>
        <begin position="39"/>
        <end position="58"/>
    </location>
</feature>
<comment type="subcellular location">
    <subcellularLocation>
        <location evidence="1">Cell membrane</location>
        <topology evidence="1">Multi-pass membrane protein</topology>
    </subcellularLocation>
</comment>
<dbReference type="PANTHER" id="PTHR30250">
    <property type="entry name" value="PST FAMILY PREDICTED COLANIC ACID TRANSPORTER"/>
    <property type="match status" value="1"/>
</dbReference>
<dbReference type="AlphaFoldDB" id="A0A7C5RFK9"/>
<feature type="transmembrane region" description="Helical" evidence="6">
    <location>
        <begin position="78"/>
        <end position="103"/>
    </location>
</feature>
<feature type="transmembrane region" description="Helical" evidence="6">
    <location>
        <begin position="357"/>
        <end position="375"/>
    </location>
</feature>
<keyword evidence="3 6" id="KW-0812">Transmembrane</keyword>
<dbReference type="InterPro" id="IPR050833">
    <property type="entry name" value="Poly_Biosynth_Transport"/>
</dbReference>
<evidence type="ECO:0000256" key="1">
    <source>
        <dbReference type="ARBA" id="ARBA00004651"/>
    </source>
</evidence>
<feature type="transmembrane region" description="Helical" evidence="6">
    <location>
        <begin position="115"/>
        <end position="135"/>
    </location>
</feature>
<gene>
    <name evidence="7" type="ORF">ENM28_07385</name>
</gene>
<dbReference type="GO" id="GO:0005886">
    <property type="term" value="C:plasma membrane"/>
    <property type="evidence" value="ECO:0007669"/>
    <property type="project" value="UniProtKB-SubCell"/>
</dbReference>
<comment type="caution">
    <text evidence="7">The sequence shown here is derived from an EMBL/GenBank/DDBJ whole genome shotgun (WGS) entry which is preliminary data.</text>
</comment>
<proteinExistence type="predicted"/>
<keyword evidence="2" id="KW-1003">Cell membrane</keyword>
<dbReference type="EMBL" id="DRXE01000261">
    <property type="protein sequence ID" value="HHM68506.1"/>
    <property type="molecule type" value="Genomic_DNA"/>
</dbReference>
<reference evidence="7" key="1">
    <citation type="journal article" date="2020" name="mSystems">
        <title>Genome- and Community-Level Interaction Insights into Carbon Utilization and Element Cycling Functions of Hydrothermarchaeota in Hydrothermal Sediment.</title>
        <authorList>
            <person name="Zhou Z."/>
            <person name="Liu Y."/>
            <person name="Xu W."/>
            <person name="Pan J."/>
            <person name="Luo Z.H."/>
            <person name="Li M."/>
        </authorList>
    </citation>
    <scope>NUCLEOTIDE SEQUENCE [LARGE SCALE GENOMIC DNA]</scope>
    <source>
        <strain evidence="7">SpSt-1071</strain>
    </source>
</reference>
<feature type="transmembrane region" description="Helical" evidence="6">
    <location>
        <begin position="12"/>
        <end position="33"/>
    </location>
</feature>
<feature type="transmembrane region" description="Helical" evidence="6">
    <location>
        <begin position="168"/>
        <end position="194"/>
    </location>
</feature>
<feature type="transmembrane region" description="Helical" evidence="6">
    <location>
        <begin position="331"/>
        <end position="350"/>
    </location>
</feature>
<organism evidence="7">
    <name type="scientific">Thermus caliditerrae</name>
    <dbReference type="NCBI Taxonomy" id="1330700"/>
    <lineage>
        <taxon>Bacteria</taxon>
        <taxon>Thermotogati</taxon>
        <taxon>Deinococcota</taxon>
        <taxon>Deinococci</taxon>
        <taxon>Thermales</taxon>
        <taxon>Thermaceae</taxon>
        <taxon>Thermus</taxon>
    </lineage>
</organism>
<protein>
    <recommendedName>
        <fullName evidence="8">Flippase</fullName>
    </recommendedName>
</protein>
<evidence type="ECO:0000256" key="5">
    <source>
        <dbReference type="ARBA" id="ARBA00023136"/>
    </source>
</evidence>
<evidence type="ECO:0008006" key="8">
    <source>
        <dbReference type="Google" id="ProtNLM"/>
    </source>
</evidence>
<keyword evidence="4 6" id="KW-1133">Transmembrane helix</keyword>